<evidence type="ECO:0000313" key="3">
    <source>
        <dbReference type="EMBL" id="PLT75023.1"/>
    </source>
</evidence>
<feature type="compositionally biased region" description="Gly residues" evidence="2">
    <location>
        <begin position="518"/>
        <end position="529"/>
    </location>
</feature>
<feature type="region of interest" description="Disordered" evidence="2">
    <location>
        <begin position="417"/>
        <end position="442"/>
    </location>
</feature>
<organism evidence="3 4">
    <name type="scientific">Mediterraneibacter gnavus</name>
    <name type="common">Ruminococcus gnavus</name>
    <dbReference type="NCBI Taxonomy" id="33038"/>
    <lineage>
        <taxon>Bacteria</taxon>
        <taxon>Bacillati</taxon>
        <taxon>Bacillota</taxon>
        <taxon>Clostridia</taxon>
        <taxon>Lachnospirales</taxon>
        <taxon>Lachnospiraceae</taxon>
        <taxon>Mediterraneibacter</taxon>
    </lineage>
</organism>
<proteinExistence type="inferred from homology"/>
<reference evidence="3 4" key="1">
    <citation type="journal article" date="2017" name="Genome Med.">
        <title>A novel Ruminococcus gnavus clade enriched in inflammatory bowel disease patients.</title>
        <authorList>
            <person name="Hall A.B."/>
            <person name="Yassour M."/>
            <person name="Sauk J."/>
            <person name="Garner A."/>
            <person name="Jiang X."/>
            <person name="Arthur T."/>
            <person name="Lagoudas G.K."/>
            <person name="Vatanen T."/>
            <person name="Fornelos N."/>
            <person name="Wilson R."/>
            <person name="Bertha M."/>
            <person name="Cohen M."/>
            <person name="Garber J."/>
            <person name="Khalili H."/>
            <person name="Gevers D."/>
            <person name="Ananthakrishnan A.N."/>
            <person name="Kugathasan S."/>
            <person name="Lander E.S."/>
            <person name="Blainey P."/>
            <person name="Vlamakis H."/>
            <person name="Xavier R.J."/>
            <person name="Huttenhower C."/>
        </authorList>
    </citation>
    <scope>NUCLEOTIDE SEQUENCE [LARGE SCALE GENOMIC DNA]</scope>
    <source>
        <strain evidence="3 4">RJX1125</strain>
    </source>
</reference>
<feature type="compositionally biased region" description="Polar residues" evidence="2">
    <location>
        <begin position="65"/>
        <end position="80"/>
    </location>
</feature>
<feature type="region of interest" description="Disordered" evidence="2">
    <location>
        <begin position="464"/>
        <end position="529"/>
    </location>
</feature>
<feature type="compositionally biased region" description="Basic and acidic residues" evidence="2">
    <location>
        <begin position="1"/>
        <end position="15"/>
    </location>
</feature>
<feature type="region of interest" description="Disordered" evidence="2">
    <location>
        <begin position="1"/>
        <end position="94"/>
    </location>
</feature>
<comment type="similarity">
    <text evidence="1">Belongs to the LytR/CpsA/Psr (LCP) family.</text>
</comment>
<evidence type="ECO:0000313" key="4">
    <source>
        <dbReference type="Proteomes" id="UP000235093"/>
    </source>
</evidence>
<gene>
    <name evidence="3" type="ORF">CDL23_09110</name>
</gene>
<feature type="compositionally biased region" description="Basic residues" evidence="2">
    <location>
        <begin position="82"/>
        <end position="92"/>
    </location>
</feature>
<sequence length="529" mass="57593">MMYAMRKDRIMGDTRRRSRAVMSGADRRSSQRSGQPRRRPEQRNQMGDDRDKTQRQRSAQRKRPSGSTSANGRRSANGRPSQKGRSRKRAKRGFASWSTGKKAVAILMGVLILLITATVAVVAAKWGKIGGVALNPDKLAISEEAEISGTGYLTVALFGLDTRETDEEMGSRSDTIMVASLNRETKEIKLVSVYRDTLLQLSDGTYNKANAAYAYGGEEEAVAMLNKNLDLNIEHYVSVDFSVLVHVIDALGGIDINVEEAENGMDIIPYLNNYVVEVIKNTGVDSAPFTQLGQQHLNGVQATAYARLRYGGGDDYKRTERQRQVLEQIAIKAQKAKLSTINKIIDKVFDNVKTNFTLTETIAYAKDVKSYKFGETQGFPYESTTADLDVGNSVVATDLASDVTKLHQFLFGENDYTPSSTVQSISEDISNSTYDTGESYDTEYDEYGYSQDYSGYDSGYTDNSYGTGGYQDSGYGDGSSGNGYTEDTGGDYVPPSDGGGTDSGSSDSNSQIPDTGTGDSGDTGGESLE</sequence>
<dbReference type="Proteomes" id="UP000235093">
    <property type="component" value="Unassembled WGS sequence"/>
</dbReference>
<feature type="compositionally biased region" description="Polar residues" evidence="2">
    <location>
        <begin position="417"/>
        <end position="436"/>
    </location>
</feature>
<dbReference type="EMBL" id="NIHT01000012">
    <property type="protein sequence ID" value="PLT75023.1"/>
    <property type="molecule type" value="Genomic_DNA"/>
</dbReference>
<dbReference type="InterPro" id="IPR004474">
    <property type="entry name" value="LytR_CpsA_psr"/>
</dbReference>
<dbReference type="InterPro" id="IPR050922">
    <property type="entry name" value="LytR/CpsA/Psr_CW_biosynth"/>
</dbReference>
<dbReference type="AlphaFoldDB" id="A0A2N5PIT7"/>
<comment type="caution">
    <text evidence="3">The sequence shown here is derived from an EMBL/GenBank/DDBJ whole genome shotgun (WGS) entry which is preliminary data.</text>
</comment>
<evidence type="ECO:0000256" key="2">
    <source>
        <dbReference type="SAM" id="MobiDB-lite"/>
    </source>
</evidence>
<dbReference type="Pfam" id="PF03816">
    <property type="entry name" value="LytR_cpsA_psr"/>
    <property type="match status" value="1"/>
</dbReference>
<accession>A0A2N5PIT7</accession>
<feature type="compositionally biased region" description="Gly residues" evidence="2">
    <location>
        <begin position="466"/>
        <end position="481"/>
    </location>
</feature>
<dbReference type="NCBIfam" id="TIGR00350">
    <property type="entry name" value="lytR_cpsA_psr"/>
    <property type="match status" value="1"/>
</dbReference>
<protein>
    <submittedName>
        <fullName evidence="3">Uncharacterized protein</fullName>
    </submittedName>
</protein>
<dbReference type="PANTHER" id="PTHR33392:SF6">
    <property type="entry name" value="POLYISOPRENYL-TEICHOIC ACID--PEPTIDOGLYCAN TEICHOIC ACID TRANSFERASE TAGU"/>
    <property type="match status" value="1"/>
</dbReference>
<feature type="compositionally biased region" description="Low complexity" evidence="2">
    <location>
        <begin position="503"/>
        <end position="517"/>
    </location>
</feature>
<evidence type="ECO:0000256" key="1">
    <source>
        <dbReference type="ARBA" id="ARBA00006068"/>
    </source>
</evidence>
<name>A0A2N5PIT7_MEDGN</name>
<feature type="compositionally biased region" description="Basic and acidic residues" evidence="2">
    <location>
        <begin position="38"/>
        <end position="54"/>
    </location>
</feature>
<dbReference type="PANTHER" id="PTHR33392">
    <property type="entry name" value="POLYISOPRENYL-TEICHOIC ACID--PEPTIDOGLYCAN TEICHOIC ACID TRANSFERASE TAGU"/>
    <property type="match status" value="1"/>
</dbReference>
<dbReference type="Gene3D" id="3.40.630.190">
    <property type="entry name" value="LCP protein"/>
    <property type="match status" value="1"/>
</dbReference>